<proteinExistence type="inferred from homology"/>
<dbReference type="RefSeq" id="WP_186996855.1">
    <property type="nucleotide sequence ID" value="NZ_JACOQK010000001.1"/>
</dbReference>
<evidence type="ECO:0000256" key="2">
    <source>
        <dbReference type="ARBA" id="ARBA00022448"/>
    </source>
</evidence>
<keyword evidence="6 10" id="KW-1133">Transmembrane helix</keyword>
<reference evidence="12 13" key="1">
    <citation type="submission" date="2020-08" db="EMBL/GenBank/DDBJ databases">
        <title>Genome public.</title>
        <authorList>
            <person name="Liu C."/>
            <person name="Sun Q."/>
        </authorList>
    </citation>
    <scope>NUCLEOTIDE SEQUENCE [LARGE SCALE GENOMIC DNA]</scope>
    <source>
        <strain evidence="12 13">NSJ-27</strain>
    </source>
</reference>
<evidence type="ECO:0000256" key="1">
    <source>
        <dbReference type="ARBA" id="ARBA00004651"/>
    </source>
</evidence>
<keyword evidence="5" id="KW-0653">Protein transport</keyword>
<evidence type="ECO:0000256" key="8">
    <source>
        <dbReference type="ARBA" id="ARBA00023186"/>
    </source>
</evidence>
<keyword evidence="8" id="KW-0143">Chaperone</keyword>
<feature type="transmembrane region" description="Helical" evidence="10">
    <location>
        <begin position="261"/>
        <end position="279"/>
    </location>
</feature>
<dbReference type="CDD" id="cd20070">
    <property type="entry name" value="5TM_YidC_Alb3"/>
    <property type="match status" value="1"/>
</dbReference>
<evidence type="ECO:0000256" key="7">
    <source>
        <dbReference type="ARBA" id="ARBA00023136"/>
    </source>
</evidence>
<keyword evidence="2" id="KW-0813">Transport</keyword>
<dbReference type="InterPro" id="IPR047196">
    <property type="entry name" value="YidC_ALB_C"/>
</dbReference>
<comment type="subcellular location">
    <subcellularLocation>
        <location evidence="1">Cell membrane</location>
        <topology evidence="1">Multi-pass membrane protein</topology>
    </subcellularLocation>
    <subcellularLocation>
        <location evidence="9">Membrane</location>
        <topology evidence="9">Multi-pass membrane protein</topology>
    </subcellularLocation>
</comment>
<evidence type="ECO:0000256" key="3">
    <source>
        <dbReference type="ARBA" id="ARBA00022475"/>
    </source>
</evidence>
<feature type="transmembrane region" description="Helical" evidence="10">
    <location>
        <begin position="195"/>
        <end position="216"/>
    </location>
</feature>
<evidence type="ECO:0000256" key="5">
    <source>
        <dbReference type="ARBA" id="ARBA00022927"/>
    </source>
</evidence>
<evidence type="ECO:0000256" key="9">
    <source>
        <dbReference type="RuleBase" id="RU003945"/>
    </source>
</evidence>
<dbReference type="InterPro" id="IPR001708">
    <property type="entry name" value="YidC/ALB3/OXA1/COX18"/>
</dbReference>
<keyword evidence="7 10" id="KW-0472">Membrane</keyword>
<evidence type="ECO:0000313" key="13">
    <source>
        <dbReference type="Proteomes" id="UP000649151"/>
    </source>
</evidence>
<name>A0ABR7ITA0_9CLOT</name>
<evidence type="ECO:0000256" key="4">
    <source>
        <dbReference type="ARBA" id="ARBA00022692"/>
    </source>
</evidence>
<feature type="domain" description="Membrane insertase YidC/Oxa/ALB C-terminal" evidence="11">
    <location>
        <begin position="26"/>
        <end position="277"/>
    </location>
</feature>
<dbReference type="NCBIfam" id="TIGR03592">
    <property type="entry name" value="yidC_oxa1_cterm"/>
    <property type="match status" value="1"/>
</dbReference>
<dbReference type="PANTHER" id="PTHR12428">
    <property type="entry name" value="OXA1"/>
    <property type="match status" value="1"/>
</dbReference>
<evidence type="ECO:0000313" key="12">
    <source>
        <dbReference type="EMBL" id="MBC5788249.1"/>
    </source>
</evidence>
<protein>
    <submittedName>
        <fullName evidence="12">Membrane protein insertase YidC</fullName>
    </submittedName>
</protein>
<dbReference type="InterPro" id="IPR028055">
    <property type="entry name" value="YidC/Oxa/ALB_C"/>
</dbReference>
<comment type="caution">
    <text evidence="12">The sequence shown here is derived from an EMBL/GenBank/DDBJ whole genome shotgun (WGS) entry which is preliminary data.</text>
</comment>
<feature type="transmembrane region" description="Helical" evidence="10">
    <location>
        <begin position="237"/>
        <end position="255"/>
    </location>
</feature>
<dbReference type="EMBL" id="JACOQK010000001">
    <property type="protein sequence ID" value="MBC5788249.1"/>
    <property type="molecule type" value="Genomic_DNA"/>
</dbReference>
<evidence type="ECO:0000256" key="6">
    <source>
        <dbReference type="ARBA" id="ARBA00022989"/>
    </source>
</evidence>
<gene>
    <name evidence="12" type="primary">yidC</name>
    <name evidence="12" type="ORF">H8Z77_09510</name>
</gene>
<organism evidence="12 13">
    <name type="scientific">Clostridium facile</name>
    <dbReference type="NCBI Taxonomy" id="2763035"/>
    <lineage>
        <taxon>Bacteria</taxon>
        <taxon>Bacillati</taxon>
        <taxon>Bacillota</taxon>
        <taxon>Clostridia</taxon>
        <taxon>Eubacteriales</taxon>
        <taxon>Clostridiaceae</taxon>
        <taxon>Clostridium</taxon>
    </lineage>
</organism>
<sequence>MNLIYTILGTPLGWIIWAIYQVIHSYGWSLIIFTIILRLVQVPFAIKQQKSSARMGALQPKMAEINKKYANNPQKRQEELMKLQQEYGYNPMSGCLPMAIPFIILFGMIDVVYKPLTHILHLSSDVIQQAADIIGNTGNMMTQQLSIISQVQASGGAEKFAALGPDVIEKIQNLDLNFLGINLGSVPLEQIQQGIIFPLILLPVLAGVFSFLQMFVSMKMNPMSMEAAGGAGCSMKVMMYIMPIFSIWITCTVPAGVGSYWIISYLIGLVQVIVLNKFYNPKRLREEAKAEMEAKRKSKKTTIKEEIKIDGETVVKEKQVSQKEWNRQRLAAARKADAEKYGEEYIDVTDDDLLS</sequence>
<feature type="transmembrane region" description="Helical" evidence="10">
    <location>
        <begin position="91"/>
        <end position="113"/>
    </location>
</feature>
<evidence type="ECO:0000256" key="10">
    <source>
        <dbReference type="SAM" id="Phobius"/>
    </source>
</evidence>
<comment type="similarity">
    <text evidence="9">Belongs to the OXA1/ALB3/YidC family.</text>
</comment>
<keyword evidence="3" id="KW-1003">Cell membrane</keyword>
<dbReference type="Pfam" id="PF02096">
    <property type="entry name" value="60KD_IMP"/>
    <property type="match status" value="1"/>
</dbReference>
<dbReference type="PANTHER" id="PTHR12428:SF65">
    <property type="entry name" value="CYTOCHROME C OXIDASE ASSEMBLY PROTEIN COX18, MITOCHONDRIAL"/>
    <property type="match status" value="1"/>
</dbReference>
<feature type="transmembrane region" description="Helical" evidence="10">
    <location>
        <begin position="12"/>
        <end position="40"/>
    </location>
</feature>
<evidence type="ECO:0000259" key="11">
    <source>
        <dbReference type="Pfam" id="PF02096"/>
    </source>
</evidence>
<accession>A0ABR7ITA0</accession>
<dbReference type="Proteomes" id="UP000649151">
    <property type="component" value="Unassembled WGS sequence"/>
</dbReference>
<keyword evidence="13" id="KW-1185">Reference proteome</keyword>
<keyword evidence="4 9" id="KW-0812">Transmembrane</keyword>